<keyword evidence="2" id="KW-0012">Acyltransferase</keyword>
<evidence type="ECO:0000259" key="1">
    <source>
        <dbReference type="PROSITE" id="PS51186"/>
    </source>
</evidence>
<evidence type="ECO:0000313" key="3">
    <source>
        <dbReference type="Proteomes" id="UP001596915"/>
    </source>
</evidence>
<sequence>MDLKWHTHADARAVRPLLLDLHDEVYANDPDLFHSRERFSYFVDLWSGREDWRCVSGWENGGPVGYAYGSRFKPGGWWKGTDRPRTVRGRIFALSELMVVPRWQGTGRAQQIHDALVRSVDVDFVTLLVDSTHPKVQALYEKWGYEKRAETDPSDDSPVYAVMVRTLRTD</sequence>
<organism evidence="2 3">
    <name type="scientific">Streptomyces sanglieri</name>
    <dbReference type="NCBI Taxonomy" id="193460"/>
    <lineage>
        <taxon>Bacteria</taxon>
        <taxon>Bacillati</taxon>
        <taxon>Actinomycetota</taxon>
        <taxon>Actinomycetes</taxon>
        <taxon>Kitasatosporales</taxon>
        <taxon>Streptomycetaceae</taxon>
        <taxon>Streptomyces</taxon>
    </lineage>
</organism>
<gene>
    <name evidence="2" type="ORF">ACFQ2K_37390</name>
</gene>
<dbReference type="GO" id="GO:0016746">
    <property type="term" value="F:acyltransferase activity"/>
    <property type="evidence" value="ECO:0007669"/>
    <property type="project" value="UniProtKB-KW"/>
</dbReference>
<dbReference type="InterPro" id="IPR000182">
    <property type="entry name" value="GNAT_dom"/>
</dbReference>
<dbReference type="EC" id="2.3.1.-" evidence="2"/>
<dbReference type="PROSITE" id="PS51186">
    <property type="entry name" value="GNAT"/>
    <property type="match status" value="1"/>
</dbReference>
<accession>A0ABW2X111</accession>
<dbReference type="Proteomes" id="UP001596915">
    <property type="component" value="Unassembled WGS sequence"/>
</dbReference>
<proteinExistence type="predicted"/>
<keyword evidence="3" id="KW-1185">Reference proteome</keyword>
<dbReference type="SUPFAM" id="SSF55729">
    <property type="entry name" value="Acyl-CoA N-acyltransferases (Nat)"/>
    <property type="match status" value="1"/>
</dbReference>
<evidence type="ECO:0000313" key="2">
    <source>
        <dbReference type="EMBL" id="MFD0627497.1"/>
    </source>
</evidence>
<comment type="caution">
    <text evidence="2">The sequence shown here is derived from an EMBL/GenBank/DDBJ whole genome shotgun (WGS) entry which is preliminary data.</text>
</comment>
<dbReference type="RefSeq" id="WP_317861522.1">
    <property type="nucleotide sequence ID" value="NZ_JASKYU010000037.1"/>
</dbReference>
<dbReference type="EMBL" id="JBHTGL010000008">
    <property type="protein sequence ID" value="MFD0627497.1"/>
    <property type="molecule type" value="Genomic_DNA"/>
</dbReference>
<reference evidence="3" key="1">
    <citation type="journal article" date="2019" name="Int. J. Syst. Evol. Microbiol.">
        <title>The Global Catalogue of Microorganisms (GCM) 10K type strain sequencing project: providing services to taxonomists for standard genome sequencing and annotation.</title>
        <authorList>
            <consortium name="The Broad Institute Genomics Platform"/>
            <consortium name="The Broad Institute Genome Sequencing Center for Infectious Disease"/>
            <person name="Wu L."/>
            <person name="Ma J."/>
        </authorList>
    </citation>
    <scope>NUCLEOTIDE SEQUENCE [LARGE SCALE GENOMIC DNA]</scope>
    <source>
        <strain evidence="3">JCM 12607</strain>
    </source>
</reference>
<protein>
    <submittedName>
        <fullName evidence="2">GNAT family N-acetyltransferase</fullName>
        <ecNumber evidence="2">2.3.1.-</ecNumber>
    </submittedName>
</protein>
<keyword evidence="2" id="KW-0808">Transferase</keyword>
<dbReference type="Gene3D" id="3.40.630.30">
    <property type="match status" value="1"/>
</dbReference>
<dbReference type="Pfam" id="PF00583">
    <property type="entry name" value="Acetyltransf_1"/>
    <property type="match status" value="1"/>
</dbReference>
<dbReference type="InterPro" id="IPR016181">
    <property type="entry name" value="Acyl_CoA_acyltransferase"/>
</dbReference>
<name>A0ABW2X111_9ACTN</name>
<feature type="domain" description="N-acetyltransferase" evidence="1">
    <location>
        <begin position="12"/>
        <end position="168"/>
    </location>
</feature>